<dbReference type="OrthoDB" id="1924260at2759"/>
<evidence type="ECO:0000313" key="2">
    <source>
        <dbReference type="Proteomes" id="UP000027222"/>
    </source>
</evidence>
<dbReference type="Proteomes" id="UP000027222">
    <property type="component" value="Unassembled WGS sequence"/>
</dbReference>
<proteinExistence type="predicted"/>
<reference evidence="2" key="1">
    <citation type="journal article" date="2014" name="Proc. Natl. Acad. Sci. U.S.A.">
        <title>Extensive sampling of basidiomycete genomes demonstrates inadequacy of the white-rot/brown-rot paradigm for wood decay fungi.</title>
        <authorList>
            <person name="Riley R."/>
            <person name="Salamov A.A."/>
            <person name="Brown D.W."/>
            <person name="Nagy L.G."/>
            <person name="Floudas D."/>
            <person name="Held B.W."/>
            <person name="Levasseur A."/>
            <person name="Lombard V."/>
            <person name="Morin E."/>
            <person name="Otillar R."/>
            <person name="Lindquist E.A."/>
            <person name="Sun H."/>
            <person name="LaButti K.M."/>
            <person name="Schmutz J."/>
            <person name="Jabbour D."/>
            <person name="Luo H."/>
            <person name="Baker S.E."/>
            <person name="Pisabarro A.G."/>
            <person name="Walton J.D."/>
            <person name="Blanchette R.A."/>
            <person name="Henrissat B."/>
            <person name="Martin F."/>
            <person name="Cullen D."/>
            <person name="Hibbett D.S."/>
            <person name="Grigoriev I.V."/>
        </authorList>
    </citation>
    <scope>NUCLEOTIDE SEQUENCE [LARGE SCALE GENOMIC DNA]</scope>
    <source>
        <strain evidence="2">CBS 339.88</strain>
    </source>
</reference>
<dbReference type="EMBL" id="KL142426">
    <property type="protein sequence ID" value="KDR66178.1"/>
    <property type="molecule type" value="Genomic_DNA"/>
</dbReference>
<keyword evidence="2" id="KW-1185">Reference proteome</keyword>
<accession>A0A067SHD5</accession>
<dbReference type="HOGENOM" id="CLU_2306372_0_0_1"/>
<name>A0A067SHD5_GALM3</name>
<dbReference type="STRING" id="685588.A0A067SHD5"/>
<gene>
    <name evidence="1" type="ORF">GALMADRAFT_148085</name>
</gene>
<sequence length="100" mass="11597">MPWRDMEILRMTHLHEAARAWEACVREAVHAKAGLEDEFGKRVRANTDRVKRRFDDEPFIREYFQRAHREGLLNALLAGMMMGGRGGGRKRQSQSQESKG</sequence>
<protein>
    <submittedName>
        <fullName evidence="1">Uncharacterized protein</fullName>
    </submittedName>
</protein>
<organism evidence="1 2">
    <name type="scientific">Galerina marginata (strain CBS 339.88)</name>
    <dbReference type="NCBI Taxonomy" id="685588"/>
    <lineage>
        <taxon>Eukaryota</taxon>
        <taxon>Fungi</taxon>
        <taxon>Dikarya</taxon>
        <taxon>Basidiomycota</taxon>
        <taxon>Agaricomycotina</taxon>
        <taxon>Agaricomycetes</taxon>
        <taxon>Agaricomycetidae</taxon>
        <taxon>Agaricales</taxon>
        <taxon>Agaricineae</taxon>
        <taxon>Strophariaceae</taxon>
        <taxon>Galerina</taxon>
    </lineage>
</organism>
<evidence type="ECO:0000313" key="1">
    <source>
        <dbReference type="EMBL" id="KDR66178.1"/>
    </source>
</evidence>
<dbReference type="AlphaFoldDB" id="A0A067SHD5"/>